<proteinExistence type="predicted"/>
<dbReference type="GO" id="GO:0038023">
    <property type="term" value="F:signaling receptor activity"/>
    <property type="evidence" value="ECO:0007669"/>
    <property type="project" value="TreeGrafter"/>
</dbReference>
<reference evidence="2 3" key="1">
    <citation type="journal article" date="2021" name="Elife">
        <title>Chloroplast acquisition without the gene transfer in kleptoplastic sea slugs, Plakobranchus ocellatus.</title>
        <authorList>
            <person name="Maeda T."/>
            <person name="Takahashi S."/>
            <person name="Yoshida T."/>
            <person name="Shimamura S."/>
            <person name="Takaki Y."/>
            <person name="Nagai Y."/>
            <person name="Toyoda A."/>
            <person name="Suzuki Y."/>
            <person name="Arimoto A."/>
            <person name="Ishii H."/>
            <person name="Satoh N."/>
            <person name="Nishiyama T."/>
            <person name="Hasebe M."/>
            <person name="Maruyama T."/>
            <person name="Minagawa J."/>
            <person name="Obokata J."/>
            <person name="Shigenobu S."/>
        </authorList>
    </citation>
    <scope>NUCLEOTIDE SEQUENCE [LARGE SCALE GENOMIC DNA]</scope>
</reference>
<keyword evidence="3" id="KW-1185">Reference proteome</keyword>
<evidence type="ECO:0000313" key="3">
    <source>
        <dbReference type="Proteomes" id="UP000762676"/>
    </source>
</evidence>
<dbReference type="GO" id="GO:0042127">
    <property type="term" value="P:regulation of cell population proliferation"/>
    <property type="evidence" value="ECO:0007669"/>
    <property type="project" value="TreeGrafter"/>
</dbReference>
<gene>
    <name evidence="2" type="ORF">ElyMa_001241800</name>
</gene>
<dbReference type="PANTHER" id="PTHR47139:SF1">
    <property type="entry name" value="TUMOR NECROSIS FACTOR RECEPTOR SUPERFAMILY MEMBER 9"/>
    <property type="match status" value="1"/>
</dbReference>
<feature type="transmembrane region" description="Helical" evidence="1">
    <location>
        <begin position="165"/>
        <end position="189"/>
    </location>
</feature>
<organism evidence="2 3">
    <name type="scientific">Elysia marginata</name>
    <dbReference type="NCBI Taxonomy" id="1093978"/>
    <lineage>
        <taxon>Eukaryota</taxon>
        <taxon>Metazoa</taxon>
        <taxon>Spiralia</taxon>
        <taxon>Lophotrochozoa</taxon>
        <taxon>Mollusca</taxon>
        <taxon>Gastropoda</taxon>
        <taxon>Heterobranchia</taxon>
        <taxon>Euthyneura</taxon>
        <taxon>Panpulmonata</taxon>
        <taxon>Sacoglossa</taxon>
        <taxon>Placobranchoidea</taxon>
        <taxon>Plakobranchidae</taxon>
        <taxon>Elysia</taxon>
    </lineage>
</organism>
<comment type="caution">
    <text evidence="2">The sequence shown here is derived from an EMBL/GenBank/DDBJ whole genome shotgun (WGS) entry which is preliminary data.</text>
</comment>
<keyword evidence="2" id="KW-0675">Receptor</keyword>
<dbReference type="AlphaFoldDB" id="A0AAV4IDE2"/>
<dbReference type="PANTHER" id="PTHR47139">
    <property type="entry name" value="TUMOR NECROSIS FACTOR RECEPTOR SUPERFAMILY MEMBER 9"/>
    <property type="match status" value="1"/>
</dbReference>
<protein>
    <submittedName>
        <fullName evidence="2">Tumor necrosis factor receptor superfamily member 11B-like</fullName>
    </submittedName>
</protein>
<sequence>MFLLSGHELSRCPKGEGYYCKQCGRDSFQPNENWWGDNCRYRKRCDRQNMRYADIGSTIRDAVCACMQGYHFLGEDQRFCIPNEDCPKGKEPGIYGQCEDCLPKHMYSDTVGATKKCKPLTNCEKQHRCTASPSDGTMDNVCGPVVKDLETCEALRPHSSSSFTVYAIAGGVAGGVTLLLLLLLLLFFLKRRSTLRRERWGMKSHDKEKGRGRGLNDNDKEELRLALLKESDRDPALCKKVLQTTRSFVEERIERQIWHLAQELFRVHPKQGQFERIVKKYKG</sequence>
<keyword evidence="1" id="KW-0812">Transmembrane</keyword>
<keyword evidence="1" id="KW-1133">Transmembrane helix</keyword>
<evidence type="ECO:0000313" key="2">
    <source>
        <dbReference type="EMBL" id="GFS07134.1"/>
    </source>
</evidence>
<dbReference type="Gene3D" id="2.10.50.10">
    <property type="entry name" value="Tumor Necrosis Factor Receptor, subunit A, domain 2"/>
    <property type="match status" value="2"/>
</dbReference>
<keyword evidence="1" id="KW-0472">Membrane</keyword>
<name>A0AAV4IDE2_9GAST</name>
<dbReference type="EMBL" id="BMAT01002452">
    <property type="protein sequence ID" value="GFS07134.1"/>
    <property type="molecule type" value="Genomic_DNA"/>
</dbReference>
<accession>A0AAV4IDE2</accession>
<evidence type="ECO:0000256" key="1">
    <source>
        <dbReference type="SAM" id="Phobius"/>
    </source>
</evidence>
<dbReference type="Gene3D" id="1.20.5.510">
    <property type="entry name" value="Single helix bin"/>
    <property type="match status" value="1"/>
</dbReference>
<dbReference type="Proteomes" id="UP000762676">
    <property type="component" value="Unassembled WGS sequence"/>
</dbReference>